<dbReference type="EMBL" id="BEXD01004028">
    <property type="protein sequence ID" value="GBC05775.1"/>
    <property type="molecule type" value="Genomic_DNA"/>
</dbReference>
<evidence type="ECO:0000313" key="2">
    <source>
        <dbReference type="Proteomes" id="UP000247702"/>
    </source>
</evidence>
<comment type="caution">
    <text evidence="1">The sequence shown here is derived from an EMBL/GenBank/DDBJ whole genome shotgun (WGS) entry which is preliminary data.</text>
</comment>
<organism evidence="1 2">
    <name type="scientific">Rhizophagus clarus</name>
    <dbReference type="NCBI Taxonomy" id="94130"/>
    <lineage>
        <taxon>Eukaryota</taxon>
        <taxon>Fungi</taxon>
        <taxon>Fungi incertae sedis</taxon>
        <taxon>Mucoromycota</taxon>
        <taxon>Glomeromycotina</taxon>
        <taxon>Glomeromycetes</taxon>
        <taxon>Glomerales</taxon>
        <taxon>Glomeraceae</taxon>
        <taxon>Rhizophagus</taxon>
    </lineage>
</organism>
<keyword evidence="2" id="KW-1185">Reference proteome</keyword>
<reference evidence="1 2" key="1">
    <citation type="submission" date="2017-11" db="EMBL/GenBank/DDBJ databases">
        <title>The genome of Rhizophagus clarus HR1 reveals common genetic basis of auxotrophy among arbuscular mycorrhizal fungi.</title>
        <authorList>
            <person name="Kobayashi Y."/>
        </authorList>
    </citation>
    <scope>NUCLEOTIDE SEQUENCE [LARGE SCALE GENOMIC DNA]</scope>
    <source>
        <strain evidence="1 2">HR1</strain>
    </source>
</reference>
<evidence type="ECO:0000313" key="1">
    <source>
        <dbReference type="EMBL" id="GBC05775.1"/>
    </source>
</evidence>
<proteinExistence type="predicted"/>
<name>A0A2Z6S4J2_9GLOM</name>
<dbReference type="Proteomes" id="UP000247702">
    <property type="component" value="Unassembled WGS sequence"/>
</dbReference>
<accession>A0A2Z6S4J2</accession>
<protein>
    <submittedName>
        <fullName evidence="1">Uncharacterized protein</fullName>
    </submittedName>
</protein>
<sequence>MTPFKITQNCCVIFYFRKRITSKGQNVQGYLLDGLRLTLRRITQNCCVIFYFRKRITSKGQNVQGYLLDGLRLTLRVKS</sequence>
<gene>
    <name evidence="1" type="ORF">RclHR1_06410012</name>
</gene>
<dbReference type="AlphaFoldDB" id="A0A2Z6S4J2"/>